<dbReference type="AlphaFoldDB" id="T1G852"/>
<dbReference type="FunFam" id="1.10.472.80:FF:000007">
    <property type="entry name" value="Rab GTPase-activating protein 1 isoform X1"/>
    <property type="match status" value="1"/>
</dbReference>
<evidence type="ECO:0000256" key="11">
    <source>
        <dbReference type="ARBA" id="ARBA00072920"/>
    </source>
</evidence>
<dbReference type="SMART" id="SM00462">
    <property type="entry name" value="PTB"/>
    <property type="match status" value="1"/>
</dbReference>
<dbReference type="EMBL" id="AMQM01008716">
    <property type="status" value="NOT_ANNOTATED_CDS"/>
    <property type="molecule type" value="Genomic_DNA"/>
</dbReference>
<keyword evidence="16" id="KW-0812">Transmembrane</keyword>
<dbReference type="GO" id="GO:0005829">
    <property type="term" value="C:cytosol"/>
    <property type="evidence" value="ECO:0007669"/>
    <property type="project" value="UniProtKB-SubCell"/>
</dbReference>
<feature type="coiled-coil region" evidence="14">
    <location>
        <begin position="709"/>
        <end position="796"/>
    </location>
</feature>
<dbReference type="Pfam" id="PF00566">
    <property type="entry name" value="RabGAP-TBC"/>
    <property type="match status" value="1"/>
</dbReference>
<feature type="region of interest" description="Disordered" evidence="15">
    <location>
        <begin position="914"/>
        <end position="944"/>
    </location>
</feature>
<dbReference type="GO" id="GO:0031267">
    <property type="term" value="F:small GTPase binding"/>
    <property type="evidence" value="ECO:0000318"/>
    <property type="project" value="GO_Central"/>
</dbReference>
<evidence type="ECO:0000256" key="15">
    <source>
        <dbReference type="SAM" id="MobiDB-lite"/>
    </source>
</evidence>
<evidence type="ECO:0000256" key="1">
    <source>
        <dbReference type="ARBA" id="ARBA00004300"/>
    </source>
</evidence>
<reference evidence="21" key="1">
    <citation type="submission" date="2012-12" db="EMBL/GenBank/DDBJ databases">
        <authorList>
            <person name="Hellsten U."/>
            <person name="Grimwood J."/>
            <person name="Chapman J.A."/>
            <person name="Shapiro H."/>
            <person name="Aerts A."/>
            <person name="Otillar R.P."/>
            <person name="Terry A.Y."/>
            <person name="Boore J.L."/>
            <person name="Simakov O."/>
            <person name="Marletaz F."/>
            <person name="Cho S.-J."/>
            <person name="Edsinger-Gonzales E."/>
            <person name="Havlak P."/>
            <person name="Kuo D.-H."/>
            <person name="Larsson T."/>
            <person name="Lv J."/>
            <person name="Arendt D."/>
            <person name="Savage R."/>
            <person name="Osoegawa K."/>
            <person name="de Jong P."/>
            <person name="Lindberg D.R."/>
            <person name="Seaver E.C."/>
            <person name="Weisblat D.A."/>
            <person name="Putnam N.H."/>
            <person name="Grigoriev I.V."/>
            <person name="Rokhsar D.S."/>
        </authorList>
    </citation>
    <scope>NUCLEOTIDE SEQUENCE</scope>
</reference>
<evidence type="ECO:0000259" key="17">
    <source>
        <dbReference type="PROSITE" id="PS01179"/>
    </source>
</evidence>
<dbReference type="GeneID" id="20217249"/>
<proteinExistence type="predicted"/>
<evidence type="ECO:0000259" key="18">
    <source>
        <dbReference type="PROSITE" id="PS50086"/>
    </source>
</evidence>
<dbReference type="STRING" id="6412.T1G852"/>
<dbReference type="Pfam" id="PF00640">
    <property type="entry name" value="PID"/>
    <property type="match status" value="1"/>
</dbReference>
<dbReference type="PROSITE" id="PS01179">
    <property type="entry name" value="PID"/>
    <property type="match status" value="1"/>
</dbReference>
<dbReference type="Pfam" id="PF12473">
    <property type="entry name" value="DUF3694"/>
    <property type="match status" value="1"/>
</dbReference>
<dbReference type="FunFam" id="1.10.8.270:FF:000001">
    <property type="entry name" value="TBC1 domain family member 1"/>
    <property type="match status" value="1"/>
</dbReference>
<evidence type="ECO:0000256" key="8">
    <source>
        <dbReference type="ARBA" id="ARBA00023306"/>
    </source>
</evidence>
<feature type="domain" description="Rab-GAP TBC" evidence="18">
    <location>
        <begin position="440"/>
        <end position="626"/>
    </location>
</feature>
<dbReference type="InParanoid" id="T1G852"/>
<organism evidence="20 21">
    <name type="scientific">Helobdella robusta</name>
    <name type="common">Californian leech</name>
    <dbReference type="NCBI Taxonomy" id="6412"/>
    <lineage>
        <taxon>Eukaryota</taxon>
        <taxon>Metazoa</taxon>
        <taxon>Spiralia</taxon>
        <taxon>Lophotrochozoa</taxon>
        <taxon>Annelida</taxon>
        <taxon>Clitellata</taxon>
        <taxon>Hirudinea</taxon>
        <taxon>Rhynchobdellida</taxon>
        <taxon>Glossiphoniidae</taxon>
        <taxon>Helobdella</taxon>
    </lineage>
</organism>
<dbReference type="Gene3D" id="1.10.8.270">
    <property type="entry name" value="putative rabgap domain of human tbc1 domain family member 14 like domains"/>
    <property type="match status" value="1"/>
</dbReference>
<dbReference type="Gene3D" id="1.10.10.750">
    <property type="entry name" value="Ypt/Rab-GAP domain of gyp1p, domain 1"/>
    <property type="match status" value="1"/>
</dbReference>
<feature type="region of interest" description="Disordered" evidence="15">
    <location>
        <begin position="334"/>
        <end position="399"/>
    </location>
</feature>
<comment type="subunit">
    <text evidence="10">Interacts with RAB6A and tubulin gamma.</text>
</comment>
<feature type="compositionally biased region" description="Low complexity" evidence="15">
    <location>
        <begin position="915"/>
        <end position="940"/>
    </location>
</feature>
<feature type="compositionally biased region" description="Pro residues" evidence="15">
    <location>
        <begin position="365"/>
        <end position="379"/>
    </location>
</feature>
<evidence type="ECO:0000256" key="12">
    <source>
        <dbReference type="ARBA" id="ARBA00078554"/>
    </source>
</evidence>
<evidence type="ECO:0000256" key="7">
    <source>
        <dbReference type="ARBA" id="ARBA00023212"/>
    </source>
</evidence>
<evidence type="ECO:0000256" key="13">
    <source>
        <dbReference type="ARBA" id="ARBA00082331"/>
    </source>
</evidence>
<dbReference type="PROSITE" id="PS50086">
    <property type="entry name" value="TBC_RABGAP"/>
    <property type="match status" value="1"/>
</dbReference>
<evidence type="ECO:0000256" key="6">
    <source>
        <dbReference type="ARBA" id="ARBA00023054"/>
    </source>
</evidence>
<dbReference type="SMART" id="SM00164">
    <property type="entry name" value="TBC"/>
    <property type="match status" value="1"/>
</dbReference>
<comment type="subcellular location">
    <subcellularLocation>
        <location evidence="1">Cytoplasm</location>
        <location evidence="1">Cytoskeleton</location>
        <location evidence="1">Microtubule organizing center</location>
        <location evidence="1">Centrosome</location>
    </subcellularLocation>
    <subcellularLocation>
        <location evidence="2">Cytoplasm</location>
        <location evidence="2">Cytosol</location>
    </subcellularLocation>
</comment>
<evidence type="ECO:0000256" key="4">
    <source>
        <dbReference type="ARBA" id="ARBA00022490"/>
    </source>
</evidence>
<dbReference type="GO" id="GO:0005813">
    <property type="term" value="C:centrosome"/>
    <property type="evidence" value="ECO:0007669"/>
    <property type="project" value="UniProtKB-SubCell"/>
</dbReference>
<evidence type="ECO:0000256" key="5">
    <source>
        <dbReference type="ARBA" id="ARBA00022553"/>
    </source>
</evidence>
<dbReference type="SUPFAM" id="SSF50729">
    <property type="entry name" value="PH domain-like"/>
    <property type="match status" value="1"/>
</dbReference>
<accession>T1G852</accession>
<evidence type="ECO:0000256" key="14">
    <source>
        <dbReference type="SAM" id="Coils"/>
    </source>
</evidence>
<name>T1G852_HELRO</name>
<keyword evidence="8" id="KW-0131">Cell cycle</keyword>
<evidence type="ECO:0000313" key="21">
    <source>
        <dbReference type="Proteomes" id="UP000015101"/>
    </source>
</evidence>
<keyword evidence="16" id="KW-1133">Transmembrane helix</keyword>
<dbReference type="RefSeq" id="XP_009010610.1">
    <property type="nucleotide sequence ID" value="XM_009012362.1"/>
</dbReference>
<keyword evidence="4" id="KW-0963">Cytoplasm</keyword>
<evidence type="ECO:0000256" key="2">
    <source>
        <dbReference type="ARBA" id="ARBA00004514"/>
    </source>
</evidence>
<dbReference type="OrthoDB" id="295078at2759"/>
<dbReference type="FunFam" id="1.10.10.750:FF:000004">
    <property type="entry name" value="Putative rab gtpase-activating protein 1"/>
    <property type="match status" value="1"/>
</dbReference>
<comment type="function">
    <text evidence="9">May act as a GTPase-activating protein of RAB6A. May play a role in microtubule nucleation by centrosome. May participate in a RAB6A-mediated pathway involved in the metaphase-anaphase transition.</text>
</comment>
<dbReference type="OMA" id="MHSMGYV"/>
<dbReference type="GO" id="GO:0005096">
    <property type="term" value="F:GTPase activator activity"/>
    <property type="evidence" value="ECO:0000318"/>
    <property type="project" value="GO_Central"/>
</dbReference>
<dbReference type="FunCoup" id="T1G852">
    <property type="interactions" value="1308"/>
</dbReference>
<protein>
    <recommendedName>
        <fullName evidence="11">Rab GTPase-activating protein 1</fullName>
    </recommendedName>
    <alternativeName>
        <fullName evidence="13">GAP and centrosome-associated protein</fullName>
    </alternativeName>
    <alternativeName>
        <fullName evidence="12">Rab6 GTPase-activating protein GAPCenA</fullName>
    </alternativeName>
</protein>
<feature type="transmembrane region" description="Helical" evidence="16">
    <location>
        <begin position="612"/>
        <end position="638"/>
    </location>
</feature>
<evidence type="ECO:0000256" key="16">
    <source>
        <dbReference type="SAM" id="Phobius"/>
    </source>
</evidence>
<feature type="compositionally biased region" description="Polar residues" evidence="15">
    <location>
        <begin position="861"/>
        <end position="877"/>
    </location>
</feature>
<sequence length="971" mass="109341">DDDTTLFTGMIYLGCAIVNAPRSELEVNRNMVILNNQSNQAVQVTLAVPSHSQGAVYLLDPSTNQEIASFCIQQILFCARGPNDTKESKCFAFTCSHSETVETAIFQCHVFRSDDADNVGKILYNFATAFRRTLKAQQQPATSTSQMATTSSTTPATSAADCNLFHFDVTLDIKELDPRSQTYVSCPKDKNVIKMRCNVPKKVVIHISQMSGLQSIKLDKCFGVLLGAGRNIKTSEMNLLEIEDFNKSVDCSTFNIAATWDPTLSQYNLINAETPKDSRMFMTVAVDVVMDLIREPIRFLFEVKVKVFPTNQKFWYFTNKSLYNKFAVRVKEVGGDNDDGGDDDIVRKCVTTSPPPSSSSSPSSSSPPPPSSSLPPSSSPLPSSSSPSPDNDEPLLSGSGAVSKEVTDEALLDSWKDVLIKWHQNVSQRPKTVEGLVRRGVPEALRGEVWQLLVGCTDDQQMFETYRLLIAKDSPSEEMIQRDLNRTFPAHEFFKDVGGGGQESLYKICKAYSVYDEEINYCQGVSFLTAALLLHMPEEQAFCVLTKIMYDYKLRDLFRQDFEDLHLKFYQLERCMEDQLPDLYDHFMDLGLEAHMYASQWFLTLFTAKFPLFLVFYILDLFISEGMSTIFGIALALLKMSRKDLLTLDFEGVLKYFRVHLPKKYRCDEVSKEMINMAISLKPSNKKLKKYETVFKTFRESQLQQEDPVDRLKRDNKRLQETNMRLERENDDLASELVNSKIQLRGELDKVEDKYDYVNKELLLCRSQLVEVEEEKKRLEGEVGQLKDLCRRESEQATSNNAKNMNIIQDYKQICSELSMRIESLSTSHKKELKLIKEVVERCASCRDVIVSRDGSWKDPPTSQQQNAPASESADLSNAIQSEQAIRDLELELAQTKLALVECECKNQELIHQLTSSSSSSPTPPTSSASSSLSSSSSSTNKNNSWLQKTLTSIKEATTNVKAGGITFGGN</sequence>
<dbReference type="CTD" id="20217249"/>
<evidence type="ECO:0000256" key="10">
    <source>
        <dbReference type="ARBA" id="ARBA00063354"/>
    </source>
</evidence>
<dbReference type="EnsemblMetazoa" id="HelroT91542">
    <property type="protein sequence ID" value="HelroP91542"/>
    <property type="gene ID" value="HelroG91542"/>
</dbReference>
<dbReference type="CDD" id="cd01211">
    <property type="entry name" value="PTB_Rab6GAP"/>
    <property type="match status" value="1"/>
</dbReference>
<dbReference type="InterPro" id="IPR050302">
    <property type="entry name" value="Rab_GAP_TBC_domain"/>
</dbReference>
<keyword evidence="16" id="KW-0472">Membrane</keyword>
<dbReference type="EMBL" id="KB095830">
    <property type="protein sequence ID" value="ESO11320.1"/>
    <property type="molecule type" value="Genomic_DNA"/>
</dbReference>
<evidence type="ECO:0000313" key="20">
    <source>
        <dbReference type="EnsemblMetazoa" id="HelroP91542"/>
    </source>
</evidence>
<dbReference type="Gene3D" id="2.30.29.30">
    <property type="entry name" value="Pleckstrin-homology domain (PH domain)/Phosphotyrosine-binding domain (PTB)"/>
    <property type="match status" value="1"/>
</dbReference>
<gene>
    <name evidence="20" type="primary">20217249</name>
    <name evidence="19" type="ORF">HELRODRAFT_91542</name>
</gene>
<evidence type="ECO:0000313" key="19">
    <source>
        <dbReference type="EMBL" id="ESO11320.1"/>
    </source>
</evidence>
<dbReference type="InterPro" id="IPR006020">
    <property type="entry name" value="PTB/PI_dom"/>
</dbReference>
<keyword evidence="6 14" id="KW-0175">Coiled coil</keyword>
<dbReference type="PANTHER" id="PTHR47219:SF9">
    <property type="entry name" value="GTPASE ACTIVATING PROTEIN AND CENTROSOME-ASSOCIATED, ISOFORM B"/>
    <property type="match status" value="1"/>
</dbReference>
<feature type="region of interest" description="Disordered" evidence="15">
    <location>
        <begin position="854"/>
        <end position="877"/>
    </location>
</feature>
<dbReference type="HOGENOM" id="CLU_007394_0_0_1"/>
<feature type="domain" description="PID" evidence="17">
    <location>
        <begin position="12"/>
        <end position="123"/>
    </location>
</feature>
<keyword evidence="7" id="KW-0206">Cytoskeleton</keyword>
<dbReference type="InterPro" id="IPR035969">
    <property type="entry name" value="Rab-GAP_TBC_sf"/>
</dbReference>
<dbReference type="FunFam" id="2.30.29.30:FF:000125">
    <property type="entry name" value="Putative rab gtpase-activating protein 1"/>
    <property type="match status" value="1"/>
</dbReference>
<keyword evidence="3" id="KW-0343">GTPase activation</keyword>
<dbReference type="Proteomes" id="UP000015101">
    <property type="component" value="Unassembled WGS sequence"/>
</dbReference>
<dbReference type="Gene3D" id="1.10.472.80">
    <property type="entry name" value="Ypt/Rab-GAP domain of gyp1p, domain 3"/>
    <property type="match status" value="1"/>
</dbReference>
<feature type="coiled-coil region" evidence="14">
    <location>
        <begin position="879"/>
        <end position="906"/>
    </location>
</feature>
<dbReference type="eggNOG" id="KOG1102">
    <property type="taxonomic scope" value="Eukaryota"/>
</dbReference>
<keyword evidence="5" id="KW-0597">Phosphoprotein</keyword>
<dbReference type="InterPro" id="IPR000195">
    <property type="entry name" value="Rab-GAP-TBC_dom"/>
</dbReference>
<dbReference type="InterPro" id="IPR022164">
    <property type="entry name" value="Kinesin-like"/>
</dbReference>
<keyword evidence="21" id="KW-1185">Reference proteome</keyword>
<dbReference type="PANTHER" id="PTHR47219">
    <property type="entry name" value="RAB GTPASE-ACTIVATING PROTEIN 1-LIKE"/>
    <property type="match status" value="1"/>
</dbReference>
<evidence type="ECO:0000256" key="9">
    <source>
        <dbReference type="ARBA" id="ARBA00056651"/>
    </source>
</evidence>
<dbReference type="SUPFAM" id="SSF47923">
    <property type="entry name" value="Ypt/Rab-GAP domain of gyp1p"/>
    <property type="match status" value="2"/>
</dbReference>
<feature type="compositionally biased region" description="Low complexity" evidence="15">
    <location>
        <begin position="380"/>
        <end position="389"/>
    </location>
</feature>
<reference evidence="20" key="3">
    <citation type="submission" date="2015-06" db="UniProtKB">
        <authorList>
            <consortium name="EnsemblMetazoa"/>
        </authorList>
    </citation>
    <scope>IDENTIFICATION</scope>
</reference>
<dbReference type="KEGG" id="hro:HELRODRAFT_91542"/>
<reference evidence="19 21" key="2">
    <citation type="journal article" date="2013" name="Nature">
        <title>Insights into bilaterian evolution from three spiralian genomes.</title>
        <authorList>
            <person name="Simakov O."/>
            <person name="Marletaz F."/>
            <person name="Cho S.J."/>
            <person name="Edsinger-Gonzales E."/>
            <person name="Havlak P."/>
            <person name="Hellsten U."/>
            <person name="Kuo D.H."/>
            <person name="Larsson T."/>
            <person name="Lv J."/>
            <person name="Arendt D."/>
            <person name="Savage R."/>
            <person name="Osoegawa K."/>
            <person name="de Jong P."/>
            <person name="Grimwood J."/>
            <person name="Chapman J.A."/>
            <person name="Shapiro H."/>
            <person name="Aerts A."/>
            <person name="Otillar R.P."/>
            <person name="Terry A.Y."/>
            <person name="Boore J.L."/>
            <person name="Grigoriev I.V."/>
            <person name="Lindberg D.R."/>
            <person name="Seaver E.C."/>
            <person name="Weisblat D.A."/>
            <person name="Putnam N.H."/>
            <person name="Rokhsar D.S."/>
        </authorList>
    </citation>
    <scope>NUCLEOTIDE SEQUENCE</scope>
</reference>
<evidence type="ECO:0000256" key="3">
    <source>
        <dbReference type="ARBA" id="ARBA00022468"/>
    </source>
</evidence>
<dbReference type="InterPro" id="IPR011993">
    <property type="entry name" value="PH-like_dom_sf"/>
</dbReference>